<name>A0A3P3XH97_9SPIR</name>
<sequence>MPLLQVRDCPEDIYKKIVLAARRKNRTIAQQTVVLLGKSLGQEESNIERRKRLLEKIQTRNISETTKEIDAVALLREDRDR</sequence>
<reference evidence="1" key="1">
    <citation type="submission" date="2017-02" db="EMBL/GenBank/DDBJ databases">
        <authorList>
            <person name="Regsiter A."/>
            <person name="William W."/>
        </authorList>
    </citation>
    <scope>NUCLEOTIDE SEQUENCE</scope>
    <source>
        <strain evidence="1">Bib</strain>
    </source>
</reference>
<accession>A0A3P3XH97</accession>
<proteinExistence type="predicted"/>
<evidence type="ECO:0000313" key="1">
    <source>
        <dbReference type="EMBL" id="SLM11618.1"/>
    </source>
</evidence>
<protein>
    <recommendedName>
        <fullName evidence="2">CopG-like ribbon-helix-helix domain-containing protein</fullName>
    </recommendedName>
</protein>
<gene>
    <name evidence="1" type="ORF">SPIROBIBN47_210003</name>
</gene>
<dbReference type="AlphaFoldDB" id="A0A3P3XH97"/>
<evidence type="ECO:0008006" key="2">
    <source>
        <dbReference type="Google" id="ProtNLM"/>
    </source>
</evidence>
<dbReference type="EMBL" id="FWDM01000014">
    <property type="protein sequence ID" value="SLM11618.1"/>
    <property type="molecule type" value="Genomic_DNA"/>
</dbReference>
<organism evidence="1">
    <name type="scientific">uncultured spirochete</name>
    <dbReference type="NCBI Taxonomy" id="156406"/>
    <lineage>
        <taxon>Bacteria</taxon>
        <taxon>Pseudomonadati</taxon>
        <taxon>Spirochaetota</taxon>
        <taxon>Spirochaetia</taxon>
        <taxon>Spirochaetales</taxon>
        <taxon>environmental samples</taxon>
    </lineage>
</organism>